<proteinExistence type="inferred from homology"/>
<organism evidence="2 3">
    <name type="scientific">Thyridium curvatum</name>
    <dbReference type="NCBI Taxonomy" id="1093900"/>
    <lineage>
        <taxon>Eukaryota</taxon>
        <taxon>Fungi</taxon>
        <taxon>Dikarya</taxon>
        <taxon>Ascomycota</taxon>
        <taxon>Pezizomycotina</taxon>
        <taxon>Sordariomycetes</taxon>
        <taxon>Sordariomycetidae</taxon>
        <taxon>Thyridiales</taxon>
        <taxon>Thyridiaceae</taxon>
        <taxon>Thyridium</taxon>
    </lineage>
</organism>
<dbReference type="PANTHER" id="PTHR48104">
    <property type="entry name" value="METACASPASE-4"/>
    <property type="match status" value="1"/>
</dbReference>
<dbReference type="Proteomes" id="UP000319257">
    <property type="component" value="Unassembled WGS sequence"/>
</dbReference>
<dbReference type="GO" id="GO:0006508">
    <property type="term" value="P:proteolysis"/>
    <property type="evidence" value="ECO:0007669"/>
    <property type="project" value="TreeGrafter"/>
</dbReference>
<evidence type="ECO:0000256" key="1">
    <source>
        <dbReference type="ARBA" id="ARBA00009005"/>
    </source>
</evidence>
<dbReference type="GO" id="GO:0004197">
    <property type="term" value="F:cysteine-type endopeptidase activity"/>
    <property type="evidence" value="ECO:0007669"/>
    <property type="project" value="TreeGrafter"/>
</dbReference>
<dbReference type="InterPro" id="IPR050452">
    <property type="entry name" value="Metacaspase"/>
</dbReference>
<comment type="caution">
    <text evidence="2">The sequence shown here is derived from an EMBL/GenBank/DDBJ whole genome shotgun (WGS) entry which is preliminary data.</text>
</comment>
<dbReference type="AlphaFoldDB" id="A0A507B2W1"/>
<accession>A0A507B2W1</accession>
<reference evidence="2 3" key="1">
    <citation type="submission" date="2019-06" db="EMBL/GenBank/DDBJ databases">
        <title>Draft genome sequence of the filamentous fungus Phialemoniopsis curvata isolated from diesel fuel.</title>
        <authorList>
            <person name="Varaljay V.A."/>
            <person name="Lyon W.J."/>
            <person name="Crouch A.L."/>
            <person name="Drake C.E."/>
            <person name="Hollomon J.M."/>
            <person name="Nadeau L.J."/>
            <person name="Nunn H.S."/>
            <person name="Stevenson B.S."/>
            <person name="Bojanowski C.L."/>
            <person name="Crookes-Goodson W.J."/>
        </authorList>
    </citation>
    <scope>NUCLEOTIDE SEQUENCE [LARGE SCALE GENOMIC DNA]</scope>
    <source>
        <strain evidence="2 3">D216</strain>
    </source>
</reference>
<sequence length="686" mass="76681">METIRRAVYHAILIGINSPDTEDERGLSGCVPDVLEITKKLEQCSIDGLHIQSLIASFQPDRREPIEPAQLWPTYDNIHSCLSKVVRETQAGDFVYIHFSGHSTLVPPRYPQSNRHTGDLALVVLDGPAADELRYFHSMQLAEYLKALVQQQVRVTIVLDCCYSGSTLRHEEVIRYLPYCPELDKKHLSTDGTAPLGPMTSEQSSLRGPRLPTLELNWLADPDGFAILTSSDATERAYGVKFGDGSRHGTLSYYLLEAFDEADGVGGNMIQLFQHVSAKIADSRRYHKSKKQNPMLIGNKEQLFFGLPKPSSLGNIAVTKVAVETYSMLRLHAGAAQGVAVGDLFAIYKFGRSISPTEATPVIAEASNVRGITSSLHVIEDTGGLSKNIDTGWLARAVTRHNLHQYPVKVGFSPEYRAEWQEALQSRPSMSWHDHNSEADTDYLRLEETDDGTMSVTDNQDRLIVKYDVTDASERDIQQFLSRIQHLASFMLVRDLVNHDTDIGTQQFKSSFTVTLSKEDDEVPFKSGCHKTSDVHDACAHPDCVIHLTPADTVKLKVENKAQKKEEKVFLYVFAMGSGWEITEMTRSSGVVVPAADTRDGFATPGTYQRGMRFPLENGQEECEEVVKIFLTRQPTSFTMLELPRLGEYNPVRVRAESGYRLSAWESEDWASVTFRVRITELKTGS</sequence>
<dbReference type="Gene3D" id="3.40.50.1460">
    <property type="match status" value="1"/>
</dbReference>
<gene>
    <name evidence="2" type="ORF">E0L32_006490</name>
</gene>
<protein>
    <submittedName>
        <fullName evidence="2">Uncharacterized protein</fullName>
    </submittedName>
</protein>
<name>A0A507B2W1_9PEZI</name>
<dbReference type="InParanoid" id="A0A507B2W1"/>
<dbReference type="EMBL" id="SKBQ01000037">
    <property type="protein sequence ID" value="TPX13064.1"/>
    <property type="molecule type" value="Genomic_DNA"/>
</dbReference>
<evidence type="ECO:0000313" key="2">
    <source>
        <dbReference type="EMBL" id="TPX13064.1"/>
    </source>
</evidence>
<comment type="similarity">
    <text evidence="1">Belongs to the peptidase C14B family.</text>
</comment>
<dbReference type="OrthoDB" id="3223806at2759"/>
<dbReference type="GeneID" id="41973937"/>
<dbReference type="RefSeq" id="XP_030994775.1">
    <property type="nucleotide sequence ID" value="XM_031141129.1"/>
</dbReference>
<evidence type="ECO:0000313" key="3">
    <source>
        <dbReference type="Proteomes" id="UP000319257"/>
    </source>
</evidence>
<dbReference type="PANTHER" id="PTHR48104:SF30">
    <property type="entry name" value="METACASPASE-1"/>
    <property type="match status" value="1"/>
</dbReference>
<dbReference type="GO" id="GO:0005737">
    <property type="term" value="C:cytoplasm"/>
    <property type="evidence" value="ECO:0007669"/>
    <property type="project" value="TreeGrafter"/>
</dbReference>
<keyword evidence="3" id="KW-1185">Reference proteome</keyword>